<feature type="compositionally biased region" description="Basic and acidic residues" evidence="4">
    <location>
        <begin position="138"/>
        <end position="149"/>
    </location>
</feature>
<dbReference type="Ensembl" id="ENSAPLT00020024264.1">
    <property type="protein sequence ID" value="ENSAPLP00020022472.1"/>
    <property type="gene ID" value="ENSAPLG00020015665.1"/>
</dbReference>
<dbReference type="PANTHER" id="PTHR16423">
    <property type="entry name" value="TREM-LIKE TRANSCRIPT PROTEIN"/>
    <property type="match status" value="1"/>
</dbReference>
<reference evidence="7" key="1">
    <citation type="submission" date="2019-08" db="EMBL/GenBank/DDBJ databases">
        <title>Three high-quality genomes provides insights into domestication of ducks.</title>
        <authorList>
            <person name="Hou Z.C."/>
            <person name="Zhu F."/>
            <person name="Yin Z.T."/>
            <person name="Zhang F."/>
        </authorList>
    </citation>
    <scope>NUCLEOTIDE SEQUENCE [LARGE SCALE GENOMIC DNA]</scope>
</reference>
<dbReference type="Gene3D" id="2.60.40.10">
    <property type="entry name" value="Immunoglobulins"/>
    <property type="match status" value="2"/>
</dbReference>
<keyword evidence="5" id="KW-0812">Transmembrane</keyword>
<dbReference type="GO" id="GO:0038023">
    <property type="term" value="F:signaling receptor activity"/>
    <property type="evidence" value="ECO:0007669"/>
    <property type="project" value="TreeGrafter"/>
</dbReference>
<keyword evidence="1" id="KW-0732">Signal</keyword>
<dbReference type="SUPFAM" id="SSF48726">
    <property type="entry name" value="Immunoglobulin"/>
    <property type="match status" value="2"/>
</dbReference>
<name>A0A8B9TL59_ANAPL</name>
<evidence type="ECO:0000256" key="1">
    <source>
        <dbReference type="ARBA" id="ARBA00022729"/>
    </source>
</evidence>
<evidence type="ECO:0000256" key="3">
    <source>
        <dbReference type="ARBA" id="ARBA00023319"/>
    </source>
</evidence>
<feature type="domain" description="Ig-like" evidence="6">
    <location>
        <begin position="295"/>
        <end position="390"/>
    </location>
</feature>
<dbReference type="InterPro" id="IPR013783">
    <property type="entry name" value="Ig-like_fold"/>
</dbReference>
<dbReference type="AlphaFoldDB" id="A0A8B9TL59"/>
<keyword evidence="5" id="KW-0472">Membrane</keyword>
<proteinExistence type="predicted"/>
<dbReference type="Pfam" id="PF07686">
    <property type="entry name" value="V-set"/>
    <property type="match status" value="2"/>
</dbReference>
<reference evidence="7" key="3">
    <citation type="submission" date="2025-09" db="UniProtKB">
        <authorList>
            <consortium name="Ensembl"/>
        </authorList>
    </citation>
    <scope>IDENTIFICATION</scope>
</reference>
<reference evidence="7" key="2">
    <citation type="submission" date="2025-08" db="UniProtKB">
        <authorList>
            <consortium name="Ensembl"/>
        </authorList>
    </citation>
    <scope>IDENTIFICATION</scope>
</reference>
<feature type="transmembrane region" description="Helical" evidence="5">
    <location>
        <begin position="549"/>
        <end position="574"/>
    </location>
</feature>
<evidence type="ECO:0000256" key="2">
    <source>
        <dbReference type="ARBA" id="ARBA00023157"/>
    </source>
</evidence>
<organism evidence="7 8">
    <name type="scientific">Anas platyrhynchos</name>
    <name type="common">Mallard</name>
    <name type="synonym">Anas boschas</name>
    <dbReference type="NCBI Taxonomy" id="8839"/>
    <lineage>
        <taxon>Eukaryota</taxon>
        <taxon>Metazoa</taxon>
        <taxon>Chordata</taxon>
        <taxon>Craniata</taxon>
        <taxon>Vertebrata</taxon>
        <taxon>Euteleostomi</taxon>
        <taxon>Archelosauria</taxon>
        <taxon>Archosauria</taxon>
        <taxon>Dinosauria</taxon>
        <taxon>Saurischia</taxon>
        <taxon>Theropoda</taxon>
        <taxon>Coelurosauria</taxon>
        <taxon>Aves</taxon>
        <taxon>Neognathae</taxon>
        <taxon>Galloanserae</taxon>
        <taxon>Anseriformes</taxon>
        <taxon>Anatidae</taxon>
        <taxon>Anatinae</taxon>
        <taxon>Anas</taxon>
    </lineage>
</organism>
<keyword evidence="3" id="KW-0393">Immunoglobulin domain</keyword>
<evidence type="ECO:0000256" key="5">
    <source>
        <dbReference type="SAM" id="Phobius"/>
    </source>
</evidence>
<protein>
    <recommendedName>
        <fullName evidence="6">Ig-like domain-containing protein</fullName>
    </recommendedName>
</protein>
<dbReference type="InterPro" id="IPR003599">
    <property type="entry name" value="Ig_sub"/>
</dbReference>
<evidence type="ECO:0000256" key="4">
    <source>
        <dbReference type="SAM" id="MobiDB-lite"/>
    </source>
</evidence>
<evidence type="ECO:0000313" key="7">
    <source>
        <dbReference type="Ensembl" id="ENSAPLP00020022472.1"/>
    </source>
</evidence>
<keyword evidence="2" id="KW-1015">Disulfide bond</keyword>
<dbReference type="SMART" id="SM00406">
    <property type="entry name" value="IGv"/>
    <property type="match status" value="2"/>
</dbReference>
<accession>A0A8B9TL59</accession>
<feature type="region of interest" description="Disordered" evidence="4">
    <location>
        <begin position="168"/>
        <end position="187"/>
    </location>
</feature>
<evidence type="ECO:0000259" key="6">
    <source>
        <dbReference type="PROSITE" id="PS50835"/>
    </source>
</evidence>
<evidence type="ECO:0000313" key="8">
    <source>
        <dbReference type="Proteomes" id="UP000694400"/>
    </source>
</evidence>
<dbReference type="SMART" id="SM00409">
    <property type="entry name" value="IG"/>
    <property type="match status" value="2"/>
</dbReference>
<dbReference type="InterPro" id="IPR013106">
    <property type="entry name" value="Ig_V-set"/>
</dbReference>
<dbReference type="InterPro" id="IPR007110">
    <property type="entry name" value="Ig-like_dom"/>
</dbReference>
<dbReference type="PANTHER" id="PTHR16423:SF6">
    <property type="entry name" value="TRIGGERING RECEPTOR EXPRESSED ON MYELOID CELLS 2-RELATED"/>
    <property type="match status" value="1"/>
</dbReference>
<feature type="region of interest" description="Disordered" evidence="4">
    <location>
        <begin position="138"/>
        <end position="157"/>
    </location>
</feature>
<dbReference type="CDD" id="cd05716">
    <property type="entry name" value="IgV_pIgR_like"/>
    <property type="match status" value="1"/>
</dbReference>
<dbReference type="Proteomes" id="UP000694400">
    <property type="component" value="Chromosome 26"/>
</dbReference>
<dbReference type="GO" id="GO:0009986">
    <property type="term" value="C:cell surface"/>
    <property type="evidence" value="ECO:0007669"/>
    <property type="project" value="TreeGrafter"/>
</dbReference>
<sequence>MNRGPLSPGLPARQLLGLLRAESSPLLANPATRPRLGSATARQPCQGQHIATSCLRAGAASTASPQSAHTSLTSLQTLRTSPWAPAPGPCAVVPRPINCAKAQWLHLLPPAWHSVGRQPTGSVPGKAWTTRGLAVVEESPRRHGMERRLPAQSPASLPPCLEGTLGKGLGRGHLGSTEGRAGPQQRTCPISQALEWPKECPVDRGQGRAAKGLWHQEGLCSAPCHFPKRILSCSCYSVLLQYMVKDFRGKARPQALPPAASVGGRRAHPGRCVATGRVGEAMELRVVLLLPLCFPGLQAQTPGELSQREGSNLSVLCPHLAEDEYRELKSWCRWTVQGCQPEVEINGTRTYTYTERARQGHITIQGDPIHRNFSVTMTDLQVEDSGTYFCAYRKAWERFILLKRISLNVFKEFHKLELDSLSVQCPYRDQGYRSERKAWCRYAGQTGRCEHVVSTDTNYTRDISKAQKGRALIQDDTQKRTVTITMEKLQAQDSGVYWCALYRLYPTIRLTRIMEVRLSVAKRPAATTLTVTTGTSQNYPPGNSTQPHLWSFTLQALLGFFINKVLVILLLVFLQRRGCCRKKKCRAAEGSPGQLPEEERS</sequence>
<dbReference type="InterPro" id="IPR052314">
    <property type="entry name" value="Immune_rcpt_domain"/>
</dbReference>
<dbReference type="InterPro" id="IPR036179">
    <property type="entry name" value="Ig-like_dom_sf"/>
</dbReference>
<dbReference type="PROSITE" id="PS50835">
    <property type="entry name" value="IG_LIKE"/>
    <property type="match status" value="1"/>
</dbReference>
<keyword evidence="5" id="KW-1133">Transmembrane helix</keyword>